<gene>
    <name evidence="2" type="ORF">CAEBREN_08968</name>
</gene>
<name>G0P403_CAEBE</name>
<reference evidence="3" key="1">
    <citation type="submission" date="2011-07" db="EMBL/GenBank/DDBJ databases">
        <authorList>
            <consortium name="Caenorhabditis brenneri Sequencing and Analysis Consortium"/>
            <person name="Wilson R.K."/>
        </authorList>
    </citation>
    <scope>NUCLEOTIDE SEQUENCE [LARGE SCALE GENOMIC DNA]</scope>
    <source>
        <strain evidence="3">PB2801</strain>
    </source>
</reference>
<proteinExistence type="predicted"/>
<dbReference type="InParanoid" id="G0P403"/>
<evidence type="ECO:0000256" key="1">
    <source>
        <dbReference type="SAM" id="MobiDB-lite"/>
    </source>
</evidence>
<sequence>MPELSGAMELMLNGGEKGDDGEAPPVLSPIPRDENMFEEDQGMIYSDDDLYQDFGMEEAPHKKKPKLNMWSPGASVAPFSSDGDFVEDDSEIPQEILFPQVTNNTSTISKPAASKTPFFSSGDYVAHDSQIPREILNTDDIPGPSGYTRRDARRATRMMELEWEYTMAEYWRKEAEKAKKKKEKMKKKVQEKKDKDKEQD</sequence>
<feature type="region of interest" description="Disordered" evidence="1">
    <location>
        <begin position="176"/>
        <end position="200"/>
    </location>
</feature>
<dbReference type="AlphaFoldDB" id="G0P403"/>
<evidence type="ECO:0000313" key="2">
    <source>
        <dbReference type="EMBL" id="EGT44579.1"/>
    </source>
</evidence>
<organism evidence="3">
    <name type="scientific">Caenorhabditis brenneri</name>
    <name type="common">Nematode worm</name>
    <dbReference type="NCBI Taxonomy" id="135651"/>
    <lineage>
        <taxon>Eukaryota</taxon>
        <taxon>Metazoa</taxon>
        <taxon>Ecdysozoa</taxon>
        <taxon>Nematoda</taxon>
        <taxon>Chromadorea</taxon>
        <taxon>Rhabditida</taxon>
        <taxon>Rhabditina</taxon>
        <taxon>Rhabditomorpha</taxon>
        <taxon>Rhabditoidea</taxon>
        <taxon>Rhabditidae</taxon>
        <taxon>Peloderinae</taxon>
        <taxon>Caenorhabditis</taxon>
    </lineage>
</organism>
<feature type="region of interest" description="Disordered" evidence="1">
    <location>
        <begin position="1"/>
        <end position="33"/>
    </location>
</feature>
<keyword evidence="3" id="KW-1185">Reference proteome</keyword>
<accession>G0P403</accession>
<evidence type="ECO:0000313" key="3">
    <source>
        <dbReference type="Proteomes" id="UP000008068"/>
    </source>
</evidence>
<dbReference type="EMBL" id="GL380056">
    <property type="protein sequence ID" value="EGT44579.1"/>
    <property type="molecule type" value="Genomic_DNA"/>
</dbReference>
<dbReference type="Proteomes" id="UP000008068">
    <property type="component" value="Unassembled WGS sequence"/>
</dbReference>
<protein>
    <submittedName>
        <fullName evidence="2">Uncharacterized protein</fullName>
    </submittedName>
</protein>
<feature type="compositionally biased region" description="Basic residues" evidence="1">
    <location>
        <begin position="178"/>
        <end position="190"/>
    </location>
</feature>
<feature type="compositionally biased region" description="Basic and acidic residues" evidence="1">
    <location>
        <begin position="191"/>
        <end position="200"/>
    </location>
</feature>
<dbReference type="HOGENOM" id="CLU_1416316_0_0_1"/>